<sequence>MSIPKIVHYCWLSNDPYPELVQRCIQSWKEKLPDYELILWDMNHFDVHSVPWVEQACSVKKWAFAADYIRLYALYNHGGIYLDSDVEVLKSFDDLLDRPYFFGKEHTPDRIDSSHIIEAATFGAEIHHPLIKKCLDYYAGKNFIMANGAFDTTVLPHIMASVLNQEGALRDLLPMHYFSPKNTRTQIVEATAETYSVHHFNGSWYSMAQRKHVNARIKFCKLFGENVGTLLSTIYAVFVNLKYNSFQDTLSRCKQKGLSLFQVKKWQSQK</sequence>
<dbReference type="Gene3D" id="3.90.550.20">
    <property type="match status" value="1"/>
</dbReference>
<keyword evidence="1 2" id="KW-0808">Transferase</keyword>
<evidence type="ECO:0000256" key="1">
    <source>
        <dbReference type="ARBA" id="ARBA00022679"/>
    </source>
</evidence>
<keyword evidence="3" id="KW-1185">Reference proteome</keyword>
<dbReference type="GO" id="GO:0000030">
    <property type="term" value="F:mannosyltransferase activity"/>
    <property type="evidence" value="ECO:0007669"/>
    <property type="project" value="TreeGrafter"/>
</dbReference>
<evidence type="ECO:0000313" key="2">
    <source>
        <dbReference type="EMBL" id="PJJ41146.1"/>
    </source>
</evidence>
<accession>A0A2M9A5Z8</accession>
<dbReference type="InterPro" id="IPR029044">
    <property type="entry name" value="Nucleotide-diphossugar_trans"/>
</dbReference>
<dbReference type="SUPFAM" id="SSF53448">
    <property type="entry name" value="Nucleotide-diphospho-sugar transferases"/>
    <property type="match status" value="1"/>
</dbReference>
<dbReference type="GO" id="GO:0051999">
    <property type="term" value="P:mannosyl-inositol phosphorylceramide biosynthetic process"/>
    <property type="evidence" value="ECO:0007669"/>
    <property type="project" value="TreeGrafter"/>
</dbReference>
<dbReference type="InterPro" id="IPR051706">
    <property type="entry name" value="Glycosyltransferase_domain"/>
</dbReference>
<dbReference type="PANTHER" id="PTHR32385">
    <property type="entry name" value="MANNOSYL PHOSPHORYLINOSITOL CERAMIDE SYNTHASE"/>
    <property type="match status" value="1"/>
</dbReference>
<dbReference type="PANTHER" id="PTHR32385:SF15">
    <property type="entry name" value="INOSITOL PHOSPHOCERAMIDE MANNOSYLTRANSFERASE 1"/>
    <property type="match status" value="1"/>
</dbReference>
<proteinExistence type="predicted"/>
<dbReference type="EMBL" id="PGEX01000001">
    <property type="protein sequence ID" value="PJJ41146.1"/>
    <property type="molecule type" value="Genomic_DNA"/>
</dbReference>
<evidence type="ECO:0000313" key="3">
    <source>
        <dbReference type="Proteomes" id="UP000231134"/>
    </source>
</evidence>
<protein>
    <submittedName>
        <fullName evidence="2">Glycosyl transferase-like sugar-binding protein</fullName>
    </submittedName>
</protein>
<organism evidence="2 3">
    <name type="scientific">Hallerella succinigenes</name>
    <dbReference type="NCBI Taxonomy" id="1896222"/>
    <lineage>
        <taxon>Bacteria</taxon>
        <taxon>Pseudomonadati</taxon>
        <taxon>Fibrobacterota</taxon>
        <taxon>Fibrobacteria</taxon>
        <taxon>Fibrobacterales</taxon>
        <taxon>Fibrobacteraceae</taxon>
        <taxon>Hallerella</taxon>
    </lineage>
</organism>
<reference evidence="2 3" key="1">
    <citation type="submission" date="2017-11" db="EMBL/GenBank/DDBJ databases">
        <title>Animal gut microbial communities from fecal samples from Wisconsin, USA.</title>
        <authorList>
            <person name="Neumann A."/>
        </authorList>
    </citation>
    <scope>NUCLEOTIDE SEQUENCE [LARGE SCALE GENOMIC DNA]</scope>
    <source>
        <strain evidence="2 3">UWS3</strain>
    </source>
</reference>
<dbReference type="AlphaFoldDB" id="A0A2M9A5Z8"/>
<dbReference type="Proteomes" id="UP000231134">
    <property type="component" value="Unassembled WGS sequence"/>
</dbReference>
<dbReference type="Pfam" id="PF04488">
    <property type="entry name" value="Gly_transf_sug"/>
    <property type="match status" value="1"/>
</dbReference>
<name>A0A2M9A5Z8_9BACT</name>
<dbReference type="InterPro" id="IPR007577">
    <property type="entry name" value="GlycoTrfase_DXD_sugar-bd_CS"/>
</dbReference>
<comment type="caution">
    <text evidence="2">The sequence shown here is derived from an EMBL/GenBank/DDBJ whole genome shotgun (WGS) entry which is preliminary data.</text>
</comment>
<dbReference type="OrthoDB" id="9802987at2"/>
<gene>
    <name evidence="2" type="ORF">BGX16_1104</name>
</gene>
<dbReference type="GO" id="GO:0016020">
    <property type="term" value="C:membrane"/>
    <property type="evidence" value="ECO:0007669"/>
    <property type="project" value="GOC"/>
</dbReference>